<dbReference type="OrthoDB" id="9760084at2"/>
<dbReference type="GO" id="GO:0046872">
    <property type="term" value="F:metal ion binding"/>
    <property type="evidence" value="ECO:0007669"/>
    <property type="project" value="UniProtKB-KW"/>
</dbReference>
<dbReference type="InterPro" id="IPR014395">
    <property type="entry name" value="Pen/GL7ACA/AHL_acylase"/>
</dbReference>
<reference evidence="8 9" key="1">
    <citation type="submission" date="2015-05" db="EMBL/GenBank/DDBJ databases">
        <title>Draft genome sequence of Microvirga vignae strain BR3299, a novel nitrogen fixing bacteria isolated from Brazil semi-aired region.</title>
        <authorList>
            <person name="Zilli J.E."/>
            <person name="Passos S.R."/>
            <person name="Leite J."/>
            <person name="Baldani J.I."/>
            <person name="Xavier G.R."/>
            <person name="Rumjaneck N.G."/>
            <person name="Simoes-Araujo J.L."/>
        </authorList>
    </citation>
    <scope>NUCLEOTIDE SEQUENCE [LARGE SCALE GENOMIC DNA]</scope>
    <source>
        <strain evidence="8 9">BR3299</strain>
    </source>
</reference>
<dbReference type="InterPro" id="IPR043147">
    <property type="entry name" value="Penicillin_amidase_A-knob"/>
</dbReference>
<evidence type="ECO:0000256" key="2">
    <source>
        <dbReference type="ARBA" id="ARBA00022801"/>
    </source>
</evidence>
<dbReference type="InterPro" id="IPR029055">
    <property type="entry name" value="Ntn_hydrolases_N"/>
</dbReference>
<name>A0A0H1RPE1_9HYPH</name>
<keyword evidence="7" id="KW-1133">Transmembrane helix</keyword>
<comment type="cofactor">
    <cofactor evidence="5">
        <name>Ca(2+)</name>
        <dbReference type="ChEBI" id="CHEBI:29108"/>
    </cofactor>
    <text evidence="5">Binds 1 Ca(2+) ion per dimer.</text>
</comment>
<evidence type="ECO:0000256" key="1">
    <source>
        <dbReference type="ARBA" id="ARBA00006586"/>
    </source>
</evidence>
<protein>
    <recommendedName>
        <fullName evidence="10">Penicillin acylase</fullName>
    </recommendedName>
</protein>
<dbReference type="PANTHER" id="PTHR34218">
    <property type="entry name" value="PEPTIDASE S45 PENICILLIN AMIDASE"/>
    <property type="match status" value="1"/>
</dbReference>
<feature type="binding site" evidence="5">
    <location>
        <position position="335"/>
    </location>
    <ligand>
        <name>Ca(2+)</name>
        <dbReference type="ChEBI" id="CHEBI:29108"/>
    </ligand>
</feature>
<keyword evidence="2" id="KW-0378">Hydrolase</keyword>
<feature type="active site" description="Nucleophile" evidence="4">
    <location>
        <position position="257"/>
    </location>
</feature>
<dbReference type="AlphaFoldDB" id="A0A0H1RPE1"/>
<dbReference type="RefSeq" id="WP_047187486.1">
    <property type="nucleotide sequence ID" value="NZ_LCYG01000011.1"/>
</dbReference>
<dbReference type="Gene3D" id="1.10.439.10">
    <property type="entry name" value="Penicillin Amidohydrolase, domain 1"/>
    <property type="match status" value="1"/>
</dbReference>
<accession>A0A0H1RPE1</accession>
<dbReference type="GO" id="GO:0016811">
    <property type="term" value="F:hydrolase activity, acting on carbon-nitrogen (but not peptide) bonds, in linear amides"/>
    <property type="evidence" value="ECO:0007669"/>
    <property type="project" value="InterPro"/>
</dbReference>
<dbReference type="PANTHER" id="PTHR34218:SF4">
    <property type="entry name" value="ACYL-HOMOSERINE LACTONE ACYLASE QUIP"/>
    <property type="match status" value="1"/>
</dbReference>
<dbReference type="Gene3D" id="3.60.20.10">
    <property type="entry name" value="Glutamine Phosphoribosylpyrophosphate, subunit 1, domain 1"/>
    <property type="match status" value="1"/>
</dbReference>
<evidence type="ECO:0000256" key="5">
    <source>
        <dbReference type="PIRSR" id="PIRSR001227-2"/>
    </source>
</evidence>
<sequence length="797" mass="87327">MRFWIRGTLVIFGLIAICALAGGTLMYWRLRASLPMLEGNVAAPELSAPVTVTRDAQGVPTLVGRSRTDLAWTLGFLHAQERFFQMDGQRRLAAGELSELAGTVTLNQDRVHRVHRFRKRAAAVLAAMMPEEREVLDAYVTGVNRGLQNLGATPFEYLVLRSTPAPWTAEDTVLTVYTMYLDLQEADGATERRRANAEEALGGPLTAFLFPEGTSWDAPLDGSTLPMPAMPDSDIKKRAGLPRPSGEANEEVTSRGSNNWAVGGVLSARGAAIVANDMHLNLRVPNIWYRARLVLNDEGGGSALNITGVTLPGAPNIVAGSNGKIAWGFTNSYADTSDVVILEPVAERPDLYRTPAGARHLDRVEERLCPKDAACEILPIEESLWGPVIGTDRQGRKHAYRWIAHDPVAVNLRGILELERAETARTALDIAHRMGIPHQNLVVGDAQGNIGWTVTTAMPKRFGFDGRVPVSWADGTKGWSGYLAPEEVPVVYNPENRRIWTANSRVVGGEALAKIGFGAYAHGSRARQIRDGLLAKELFDEQDMLAIQLDDRGMLLERWQALMLQRLRAGARNPHYAALIPATENWGGRAVPDSVGYRLVRTFRTELINAVYTAYTAPMRTGEPALAGGRPPQPFLPRQADEPVWRLLSERPAHLVPLGYRDWDAVVDAAIEKTLSAVAIQADGRLEAFTWGAANRAEIRHPLARAVPGLALFLNPPNEPLLGDLYQPRVAGPGTGASERFVVVPGHEGTGIFHMPTSQTAHPLSPYYNVGHEDWVRGRATPFLPGEPKWRMVFHPQ</sequence>
<gene>
    <name evidence="8" type="ORF">AA309_02905</name>
</gene>
<keyword evidence="9" id="KW-1185">Reference proteome</keyword>
<dbReference type="EMBL" id="LCYG01000011">
    <property type="protein sequence ID" value="KLK94537.1"/>
    <property type="molecule type" value="Genomic_DNA"/>
</dbReference>
<keyword evidence="5" id="KW-0106">Calcium</keyword>
<keyword evidence="7" id="KW-0812">Transmembrane</keyword>
<evidence type="ECO:0008006" key="10">
    <source>
        <dbReference type="Google" id="ProtNLM"/>
    </source>
</evidence>
<evidence type="ECO:0000256" key="3">
    <source>
        <dbReference type="ARBA" id="ARBA00023145"/>
    </source>
</evidence>
<dbReference type="CDD" id="cd03747">
    <property type="entry name" value="Ntn_PGA_like"/>
    <property type="match status" value="1"/>
</dbReference>
<evidence type="ECO:0000256" key="6">
    <source>
        <dbReference type="SAM" id="MobiDB-lite"/>
    </source>
</evidence>
<dbReference type="Gene3D" id="2.30.120.10">
    <property type="match status" value="1"/>
</dbReference>
<feature type="binding site" evidence="5">
    <location>
        <position position="338"/>
    </location>
    <ligand>
        <name>Ca(2+)</name>
        <dbReference type="ChEBI" id="CHEBI:29108"/>
    </ligand>
</feature>
<comment type="similarity">
    <text evidence="1">Belongs to the peptidase S45 family.</text>
</comment>
<dbReference type="InterPro" id="IPR002692">
    <property type="entry name" value="S45"/>
</dbReference>
<dbReference type="Pfam" id="PF01804">
    <property type="entry name" value="Penicil_amidase"/>
    <property type="match status" value="1"/>
</dbReference>
<evidence type="ECO:0000256" key="7">
    <source>
        <dbReference type="SAM" id="Phobius"/>
    </source>
</evidence>
<keyword evidence="7" id="KW-0472">Membrane</keyword>
<feature type="region of interest" description="Disordered" evidence="6">
    <location>
        <begin position="236"/>
        <end position="255"/>
    </location>
</feature>
<dbReference type="Gene3D" id="1.10.1400.10">
    <property type="match status" value="1"/>
</dbReference>
<dbReference type="Proteomes" id="UP000035489">
    <property type="component" value="Unassembled WGS sequence"/>
</dbReference>
<keyword evidence="3" id="KW-0865">Zymogen</keyword>
<dbReference type="GO" id="GO:0017000">
    <property type="term" value="P:antibiotic biosynthetic process"/>
    <property type="evidence" value="ECO:0007669"/>
    <property type="project" value="InterPro"/>
</dbReference>
<evidence type="ECO:0000313" key="9">
    <source>
        <dbReference type="Proteomes" id="UP000035489"/>
    </source>
</evidence>
<comment type="caution">
    <text evidence="8">The sequence shown here is derived from an EMBL/GenBank/DDBJ whole genome shotgun (WGS) entry which is preliminary data.</text>
</comment>
<feature type="transmembrane region" description="Helical" evidence="7">
    <location>
        <begin position="7"/>
        <end position="28"/>
    </location>
</feature>
<evidence type="ECO:0000313" key="8">
    <source>
        <dbReference type="EMBL" id="KLK94537.1"/>
    </source>
</evidence>
<dbReference type="PATRIC" id="fig|1225564.3.peg.321"/>
<keyword evidence="5" id="KW-0479">Metal-binding</keyword>
<organism evidence="8 9">
    <name type="scientific">Microvirga vignae</name>
    <dbReference type="NCBI Taxonomy" id="1225564"/>
    <lineage>
        <taxon>Bacteria</taxon>
        <taxon>Pseudomonadati</taxon>
        <taxon>Pseudomonadota</taxon>
        <taxon>Alphaproteobacteria</taxon>
        <taxon>Hyphomicrobiales</taxon>
        <taxon>Methylobacteriaceae</taxon>
        <taxon>Microvirga</taxon>
    </lineage>
</organism>
<dbReference type="SUPFAM" id="SSF56235">
    <property type="entry name" value="N-terminal nucleophile aminohydrolases (Ntn hydrolases)"/>
    <property type="match status" value="1"/>
</dbReference>
<feature type="binding site" evidence="5">
    <location>
        <position position="191"/>
    </location>
    <ligand>
        <name>Ca(2+)</name>
        <dbReference type="ChEBI" id="CHEBI:29108"/>
    </ligand>
</feature>
<dbReference type="PIRSF" id="PIRSF001227">
    <property type="entry name" value="Pen_acylase"/>
    <property type="match status" value="1"/>
</dbReference>
<dbReference type="InterPro" id="IPR023343">
    <property type="entry name" value="Penicillin_amidase_dom1"/>
</dbReference>
<proteinExistence type="inferred from homology"/>
<evidence type="ECO:0000256" key="4">
    <source>
        <dbReference type="PIRSR" id="PIRSR001227-1"/>
    </source>
</evidence>
<dbReference type="InterPro" id="IPR043146">
    <property type="entry name" value="Penicillin_amidase_N_B-knob"/>
</dbReference>